<comment type="caution">
    <text evidence="11">The sequence shown here is derived from an EMBL/GenBank/DDBJ whole genome shotgun (WGS) entry which is preliminary data.</text>
</comment>
<gene>
    <name evidence="11" type="ORF">JOE57_001167</name>
</gene>
<keyword evidence="3" id="KW-0050">Antiport</keyword>
<evidence type="ECO:0000256" key="3">
    <source>
        <dbReference type="ARBA" id="ARBA00022449"/>
    </source>
</evidence>
<dbReference type="PANTHER" id="PTHR32507:SF8">
    <property type="entry name" value="CNH1P"/>
    <property type="match status" value="1"/>
</dbReference>
<dbReference type="Gene3D" id="1.20.1530.20">
    <property type="match status" value="1"/>
</dbReference>
<comment type="subcellular location">
    <subcellularLocation>
        <location evidence="1">Cell membrane</location>
        <topology evidence="1">Multi-pass membrane protein</topology>
    </subcellularLocation>
</comment>
<keyword evidence="4" id="KW-1003">Cell membrane</keyword>
<dbReference type="EMBL" id="JAFBCF010000001">
    <property type="protein sequence ID" value="MBM7798246.1"/>
    <property type="molecule type" value="Genomic_DNA"/>
</dbReference>
<feature type="transmembrane region" description="Helical" evidence="9">
    <location>
        <begin position="51"/>
        <end position="70"/>
    </location>
</feature>
<feature type="transmembrane region" description="Helical" evidence="9">
    <location>
        <begin position="178"/>
        <end position="201"/>
    </location>
</feature>
<evidence type="ECO:0000256" key="8">
    <source>
        <dbReference type="ARBA" id="ARBA00023136"/>
    </source>
</evidence>
<dbReference type="InterPro" id="IPR038770">
    <property type="entry name" value="Na+/solute_symporter_sf"/>
</dbReference>
<evidence type="ECO:0000256" key="7">
    <source>
        <dbReference type="ARBA" id="ARBA00023065"/>
    </source>
</evidence>
<keyword evidence="12" id="KW-1185">Reference proteome</keyword>
<dbReference type="Proteomes" id="UP000704762">
    <property type="component" value="Unassembled WGS sequence"/>
</dbReference>
<evidence type="ECO:0000256" key="5">
    <source>
        <dbReference type="ARBA" id="ARBA00022692"/>
    </source>
</evidence>
<protein>
    <submittedName>
        <fullName evidence="11">NhaP-type Na+/H+ or K+/H+ antiporter</fullName>
    </submittedName>
</protein>
<evidence type="ECO:0000256" key="1">
    <source>
        <dbReference type="ARBA" id="ARBA00004651"/>
    </source>
</evidence>
<evidence type="ECO:0000259" key="10">
    <source>
        <dbReference type="Pfam" id="PF00999"/>
    </source>
</evidence>
<keyword evidence="6 9" id="KW-1133">Transmembrane helix</keyword>
<feature type="transmembrane region" description="Helical" evidence="9">
    <location>
        <begin position="115"/>
        <end position="136"/>
    </location>
</feature>
<evidence type="ECO:0000256" key="9">
    <source>
        <dbReference type="SAM" id="Phobius"/>
    </source>
</evidence>
<evidence type="ECO:0000256" key="4">
    <source>
        <dbReference type="ARBA" id="ARBA00022475"/>
    </source>
</evidence>
<evidence type="ECO:0000313" key="11">
    <source>
        <dbReference type="EMBL" id="MBM7798246.1"/>
    </source>
</evidence>
<evidence type="ECO:0000313" key="12">
    <source>
        <dbReference type="Proteomes" id="UP000704762"/>
    </source>
</evidence>
<keyword evidence="8 9" id="KW-0472">Membrane</keyword>
<keyword evidence="7" id="KW-0406">Ion transport</keyword>
<name>A0ABS2RGX1_9ACTN</name>
<feature type="transmembrane region" description="Helical" evidence="9">
    <location>
        <begin position="271"/>
        <end position="290"/>
    </location>
</feature>
<evidence type="ECO:0000256" key="6">
    <source>
        <dbReference type="ARBA" id="ARBA00022989"/>
    </source>
</evidence>
<organism evidence="11 12">
    <name type="scientific">Microlunatus panaciterrae</name>
    <dbReference type="NCBI Taxonomy" id="400768"/>
    <lineage>
        <taxon>Bacteria</taxon>
        <taxon>Bacillati</taxon>
        <taxon>Actinomycetota</taxon>
        <taxon>Actinomycetes</taxon>
        <taxon>Propionibacteriales</taxon>
        <taxon>Propionibacteriaceae</taxon>
        <taxon>Microlunatus</taxon>
    </lineage>
</organism>
<dbReference type="Pfam" id="PF00999">
    <property type="entry name" value="Na_H_Exchanger"/>
    <property type="match status" value="1"/>
</dbReference>
<keyword evidence="2" id="KW-0813">Transport</keyword>
<feature type="domain" description="Cation/H+ exchanger transmembrane" evidence="10">
    <location>
        <begin position="13"/>
        <end position="375"/>
    </location>
</feature>
<dbReference type="InterPro" id="IPR006153">
    <property type="entry name" value="Cation/H_exchanger_TM"/>
</dbReference>
<feature type="transmembrane region" description="Helical" evidence="9">
    <location>
        <begin position="90"/>
        <end position="109"/>
    </location>
</feature>
<dbReference type="RefSeq" id="WP_204916818.1">
    <property type="nucleotide sequence ID" value="NZ_BAAAQP010000011.1"/>
</dbReference>
<accession>A0ABS2RGX1</accession>
<reference evidence="11 12" key="1">
    <citation type="submission" date="2021-01" db="EMBL/GenBank/DDBJ databases">
        <title>Sequencing the genomes of 1000 actinobacteria strains.</title>
        <authorList>
            <person name="Klenk H.-P."/>
        </authorList>
    </citation>
    <scope>NUCLEOTIDE SEQUENCE [LARGE SCALE GENOMIC DNA]</scope>
    <source>
        <strain evidence="11 12">DSM 18662</strain>
    </source>
</reference>
<feature type="transmembrane region" description="Helical" evidence="9">
    <location>
        <begin position="328"/>
        <end position="347"/>
    </location>
</feature>
<dbReference type="PANTHER" id="PTHR32507">
    <property type="entry name" value="NA(+)/H(+) ANTIPORTER 1"/>
    <property type="match status" value="1"/>
</dbReference>
<evidence type="ECO:0000256" key="2">
    <source>
        <dbReference type="ARBA" id="ARBA00022448"/>
    </source>
</evidence>
<proteinExistence type="predicted"/>
<sequence length="399" mass="40785">MTLTILFGACLLVAVLVSGMAARTVLSTSLIFLLTGALAGQGGLGLVSLDANSPLVGNLADLALFTVLFVDGTALRNLRGEGSWRQPARALGVGMPLAFGGVAVLAHFLAGFDWITSMLVGAVLAPTDPVFASAIVGRSDVPARLRRLLSVESGLNDGLALPAVMILISAAASSGEHAGVGLVVLELLGGLALGVLLPLAVHQLLRVPGLGVEPRIQPLGPLAVGILLYGIAHLTGLNPYLAAFAGGVMVARLNPAAQESFAPLGDQCAELAKFAALLVFGALLTPALLASVGVGGWIVAVLSLVLVRPASLYLSLLGGNLERRELFAAAWFGPKGFASVVYGLLVLHSGIPQAKDAYELVAVCIGLSIIAHSSTDVPVARMFQVEAMADLPEQKVPAS</sequence>
<keyword evidence="5 9" id="KW-0812">Transmembrane</keyword>
<feature type="transmembrane region" description="Helical" evidence="9">
    <location>
        <begin position="222"/>
        <end position="251"/>
    </location>
</feature>